<feature type="domain" description="Secretion system C-terminal sorting" evidence="4">
    <location>
        <begin position="392"/>
        <end position="470"/>
    </location>
</feature>
<proteinExistence type="predicted"/>
<gene>
    <name evidence="5" type="ORF">SAMN05660845_0669</name>
</gene>
<dbReference type="EMBL" id="FOJT01000002">
    <property type="protein sequence ID" value="SFA85990.1"/>
    <property type="molecule type" value="Genomic_DNA"/>
</dbReference>
<dbReference type="SUPFAM" id="SSF55909">
    <property type="entry name" value="Pentein"/>
    <property type="match status" value="1"/>
</dbReference>
<dbReference type="GO" id="GO:0047632">
    <property type="term" value="F:agmatine deiminase activity"/>
    <property type="evidence" value="ECO:0007669"/>
    <property type="project" value="TreeGrafter"/>
</dbReference>
<reference evidence="6" key="1">
    <citation type="submission" date="2016-10" db="EMBL/GenBank/DDBJ databases">
        <authorList>
            <person name="Varghese N."/>
            <person name="Submissions S."/>
        </authorList>
    </citation>
    <scope>NUCLEOTIDE SEQUENCE [LARGE SCALE GENOMIC DNA]</scope>
    <source>
        <strain evidence="6">DSM 21789</strain>
    </source>
</reference>
<evidence type="ECO:0000256" key="2">
    <source>
        <dbReference type="ARBA" id="ARBA00022801"/>
    </source>
</evidence>
<name>A0A1I0WCS7_9FLAO</name>
<protein>
    <submittedName>
        <fullName evidence="5">Agmatine deiminase</fullName>
    </submittedName>
</protein>
<dbReference type="STRING" id="498292.SAMN05660845_0669"/>
<sequence>MKFTFTKILLVIFLFSMNNSNAQTYTFPDESEPHEGTWLAWPHSFEYGNAYRNENDATWVAMTNALQANEKVHIIAYNTTERTRITNLLTAASVPLTNVNFIIKTTNDVWMRDTGAVFVRNSAGVLVMQDWGFNGWGGDYSFDKDNTVPTAMGTATGLTPLNLNSILTIEGGSWELDGAGTFLATKSAITAQTNPTTPTGIKALRNVGKTQAQVEAILTQYIGATKFIWLDGWFSQDDITDAHIDGFAKFAPGNKLVTMSQADLLYWGAPQSDIDKLYAASNVNNVVYTKVIIPLTANNVQPTSGAALTYKGSYANYYVANNRVLVPNYNDPNDAVANAIIAGLYPGRTVVGIDCRNLYKSGGMVHCVTQQQPTTTLGTVNHTLENSIDLGIYPNPTNGNASIRFSLTETKSIKVEIYNIIGTKVIDIKESNYNFGESTIPLNLNSLSNGIYICKITSEGKQIASQKLVISK</sequence>
<organism evidence="5 6">
    <name type="scientific">Flavobacterium swingsii</name>
    <dbReference type="NCBI Taxonomy" id="498292"/>
    <lineage>
        <taxon>Bacteria</taxon>
        <taxon>Pseudomonadati</taxon>
        <taxon>Bacteroidota</taxon>
        <taxon>Flavobacteriia</taxon>
        <taxon>Flavobacteriales</taxon>
        <taxon>Flavobacteriaceae</taxon>
        <taxon>Flavobacterium</taxon>
    </lineage>
</organism>
<accession>A0A1I0WCS7</accession>
<keyword evidence="2" id="KW-0378">Hydrolase</keyword>
<dbReference type="Proteomes" id="UP000199604">
    <property type="component" value="Unassembled WGS sequence"/>
</dbReference>
<dbReference type="RefSeq" id="WP_167357279.1">
    <property type="nucleotide sequence ID" value="NZ_FOJT01000002.1"/>
</dbReference>
<dbReference type="Pfam" id="PF04371">
    <property type="entry name" value="PAD_porph"/>
    <property type="match status" value="1"/>
</dbReference>
<dbReference type="PANTHER" id="PTHR31377">
    <property type="entry name" value="AGMATINE DEIMINASE-RELATED"/>
    <property type="match status" value="1"/>
</dbReference>
<keyword evidence="6" id="KW-1185">Reference proteome</keyword>
<keyword evidence="1 3" id="KW-0732">Signal</keyword>
<dbReference type="InterPro" id="IPR026444">
    <property type="entry name" value="Secre_tail"/>
</dbReference>
<evidence type="ECO:0000259" key="4">
    <source>
        <dbReference type="Pfam" id="PF18962"/>
    </source>
</evidence>
<evidence type="ECO:0000313" key="5">
    <source>
        <dbReference type="EMBL" id="SFA85990.1"/>
    </source>
</evidence>
<dbReference type="Pfam" id="PF18962">
    <property type="entry name" value="Por_Secre_tail"/>
    <property type="match status" value="1"/>
</dbReference>
<evidence type="ECO:0000256" key="3">
    <source>
        <dbReference type="SAM" id="SignalP"/>
    </source>
</evidence>
<evidence type="ECO:0000256" key="1">
    <source>
        <dbReference type="ARBA" id="ARBA00022729"/>
    </source>
</evidence>
<dbReference type="GO" id="GO:0004668">
    <property type="term" value="F:protein-arginine deiminase activity"/>
    <property type="evidence" value="ECO:0007669"/>
    <property type="project" value="InterPro"/>
</dbReference>
<dbReference type="PANTHER" id="PTHR31377:SF0">
    <property type="entry name" value="AGMATINE DEIMINASE-RELATED"/>
    <property type="match status" value="1"/>
</dbReference>
<feature type="chain" id="PRO_5011715579" evidence="3">
    <location>
        <begin position="23"/>
        <end position="472"/>
    </location>
</feature>
<feature type="signal peptide" evidence="3">
    <location>
        <begin position="1"/>
        <end position="22"/>
    </location>
</feature>
<dbReference type="InterPro" id="IPR007466">
    <property type="entry name" value="Peptidyl-Arg-deiminase_porph"/>
</dbReference>
<dbReference type="AlphaFoldDB" id="A0A1I0WCS7"/>
<dbReference type="GO" id="GO:0009446">
    <property type="term" value="P:putrescine biosynthetic process"/>
    <property type="evidence" value="ECO:0007669"/>
    <property type="project" value="InterPro"/>
</dbReference>
<dbReference type="Gene3D" id="3.75.10.10">
    <property type="entry name" value="L-arginine/glycine Amidinotransferase, Chain A"/>
    <property type="match status" value="1"/>
</dbReference>
<dbReference type="NCBIfam" id="TIGR04183">
    <property type="entry name" value="Por_Secre_tail"/>
    <property type="match status" value="1"/>
</dbReference>
<evidence type="ECO:0000313" key="6">
    <source>
        <dbReference type="Proteomes" id="UP000199604"/>
    </source>
</evidence>